<dbReference type="SUPFAM" id="SSF50998">
    <property type="entry name" value="Quinoprotein alcohol dehydrogenase-like"/>
    <property type="match status" value="2"/>
</dbReference>
<comment type="caution">
    <text evidence="2">The sequence shown here is derived from an EMBL/GenBank/DDBJ whole genome shotgun (WGS) entry which is preliminary data.</text>
</comment>
<evidence type="ECO:0000259" key="1">
    <source>
        <dbReference type="Pfam" id="PF13360"/>
    </source>
</evidence>
<sequence>MAYFFPSNGALKAKIRLAAFALALVLPAGELFAKAKINFFTDINAAWLIDKAGYSRTASVNPLIKVPLELAWKDRAGRSIGSTPSAADEFIFVSTRDRRIIVLERNSGGKIAKRTYKGGFGGSVLIQGTKMYFNTRAPDGKVYCTEINSKHKNIERNIGPAVVSPIIDQDRMFLFNQYGKIYSMNTDIGFRNWQSQIQGNIEYAPVYQDPYLFIPTILGKIYKLDSTTGLQVCQASLGSYLFSDLCSDGFYLYCSKSDGEVFCLEPDSLKKEWSVKLDRPLFSGPVFSDSSLFICARDGWLIKLSAEDGSVLWQSRLEGITVAPPSLTGEYAFTGTKSGELAAWDSHSGEKLWSQKIDEGISASPLIYRDFVYYCSDRGTVYAFHAK</sequence>
<protein>
    <recommendedName>
        <fullName evidence="1">Pyrrolo-quinoline quinone repeat domain-containing protein</fullName>
    </recommendedName>
</protein>
<dbReference type="Gene3D" id="2.40.10.480">
    <property type="match status" value="2"/>
</dbReference>
<proteinExistence type="predicted"/>
<dbReference type="InterPro" id="IPR011047">
    <property type="entry name" value="Quinoprotein_ADH-like_sf"/>
</dbReference>
<dbReference type="PANTHER" id="PTHR34512:SF30">
    <property type="entry name" value="OUTER MEMBRANE PROTEIN ASSEMBLY FACTOR BAMB"/>
    <property type="match status" value="1"/>
</dbReference>
<gene>
    <name evidence="2" type="ORF">A3F83_11055</name>
</gene>
<dbReference type="STRING" id="1817867.A3F83_11055"/>
<dbReference type="InterPro" id="IPR002372">
    <property type="entry name" value="PQQ_rpt_dom"/>
</dbReference>
<dbReference type="Pfam" id="PF13360">
    <property type="entry name" value="PQQ_2"/>
    <property type="match status" value="2"/>
</dbReference>
<evidence type="ECO:0000313" key="3">
    <source>
        <dbReference type="Proteomes" id="UP000179129"/>
    </source>
</evidence>
<dbReference type="AlphaFoldDB" id="A0A1F5YWQ1"/>
<dbReference type="PANTHER" id="PTHR34512">
    <property type="entry name" value="CELL SURFACE PROTEIN"/>
    <property type="match status" value="1"/>
</dbReference>
<feature type="domain" description="Pyrrolo-quinoline quinone repeat" evidence="1">
    <location>
        <begin position="297"/>
        <end position="386"/>
    </location>
</feature>
<organism evidence="2 3">
    <name type="scientific">Candidatus Glassbacteria bacterium RIFCSPLOWO2_12_FULL_58_11</name>
    <dbReference type="NCBI Taxonomy" id="1817867"/>
    <lineage>
        <taxon>Bacteria</taxon>
        <taxon>Candidatus Glassiibacteriota</taxon>
    </lineage>
</organism>
<dbReference type="Proteomes" id="UP000179129">
    <property type="component" value="Unassembled WGS sequence"/>
</dbReference>
<feature type="domain" description="Pyrrolo-quinoline quinone repeat" evidence="1">
    <location>
        <begin position="71"/>
        <end position="267"/>
    </location>
</feature>
<reference evidence="2 3" key="1">
    <citation type="journal article" date="2016" name="Nat. Commun.">
        <title>Thousands of microbial genomes shed light on interconnected biogeochemical processes in an aquifer system.</title>
        <authorList>
            <person name="Anantharaman K."/>
            <person name="Brown C.T."/>
            <person name="Hug L.A."/>
            <person name="Sharon I."/>
            <person name="Castelle C.J."/>
            <person name="Probst A.J."/>
            <person name="Thomas B.C."/>
            <person name="Singh A."/>
            <person name="Wilkins M.J."/>
            <person name="Karaoz U."/>
            <person name="Brodie E.L."/>
            <person name="Williams K.H."/>
            <person name="Hubbard S.S."/>
            <person name="Banfield J.F."/>
        </authorList>
    </citation>
    <scope>NUCLEOTIDE SEQUENCE [LARGE SCALE GENOMIC DNA]</scope>
</reference>
<dbReference type="InterPro" id="IPR015943">
    <property type="entry name" value="WD40/YVTN_repeat-like_dom_sf"/>
</dbReference>
<accession>A0A1F5YWQ1</accession>
<dbReference type="InterPro" id="IPR018391">
    <property type="entry name" value="PQQ_b-propeller_rpt"/>
</dbReference>
<name>A0A1F5YWQ1_9BACT</name>
<dbReference type="SMART" id="SM00564">
    <property type="entry name" value="PQQ"/>
    <property type="match status" value="4"/>
</dbReference>
<dbReference type="Gene3D" id="2.130.10.10">
    <property type="entry name" value="YVTN repeat-like/Quinoprotein amine dehydrogenase"/>
    <property type="match status" value="1"/>
</dbReference>
<evidence type="ECO:0000313" key="2">
    <source>
        <dbReference type="EMBL" id="OGG04556.1"/>
    </source>
</evidence>
<dbReference type="EMBL" id="MFIX01000113">
    <property type="protein sequence ID" value="OGG04556.1"/>
    <property type="molecule type" value="Genomic_DNA"/>
</dbReference>